<keyword evidence="8 13" id="KW-0326">Glycosidase</keyword>
<dbReference type="Pfam" id="PF00232">
    <property type="entry name" value="Glyco_hydro_1"/>
    <property type="match status" value="1"/>
</dbReference>
<dbReference type="NCBIfam" id="TIGR03356">
    <property type="entry name" value="BGL"/>
    <property type="match status" value="1"/>
</dbReference>
<dbReference type="STRING" id="317577.GCA_000419625_01254"/>
<dbReference type="PROSITE" id="PS00653">
    <property type="entry name" value="GLYCOSYL_HYDROL_F1_2"/>
    <property type="match status" value="1"/>
</dbReference>
<dbReference type="GO" id="GO:0030245">
    <property type="term" value="P:cellulose catabolic process"/>
    <property type="evidence" value="ECO:0007669"/>
    <property type="project" value="UniProtKB-KW"/>
</dbReference>
<evidence type="ECO:0000256" key="2">
    <source>
        <dbReference type="ARBA" id="ARBA00004987"/>
    </source>
</evidence>
<sequence>MTVQRADFPPNFIFGTATSSYQIEGATREDGRQDSIWDTFCREPGRIRDGSSGDVACDHYHLWPDDLNLLSELGVNAYRFSVAWPRIQPTGSGPVNAAGLDFYDRLVDGLLTRGIRPYLTLYHWDLPQPLQDLGGWTSREVAHRFAEYAAHVAGRLGDRVASIATLNEPWCSSFLSYEIGEHAPGHRGDRRGALAAAHHLLLGHGQAMQAMRAQGVKADLGIVLNLTPAYPATDSPADRDAARRADGTANRWFLDPIYRAAYPEDLLADFAGDLPDIRDGDLDVIAAPLDFLGVNYYSRTYASADGQARPQGAGYTHMDWEVYPQGLTDLLVRLDREYGARNLLITENGAAYPDERGTGSVVHDPERVAYYQSHLGACAEAIRQGVDLRGYFAWSMLDNFEWSWGYSRRFGLFYVDYQTQERLWKDSGLWYRDLVRAPVAAD</sequence>
<dbReference type="InterPro" id="IPR001360">
    <property type="entry name" value="Glyco_hydro_1"/>
</dbReference>
<feature type="active site" description="Nucleophile" evidence="10 12">
    <location>
        <position position="347"/>
    </location>
</feature>
<keyword evidence="9" id="KW-0624">Polysaccharide degradation</keyword>
<dbReference type="SUPFAM" id="SSF51445">
    <property type="entry name" value="(Trans)glycosidases"/>
    <property type="match status" value="1"/>
</dbReference>
<evidence type="ECO:0000256" key="13">
    <source>
        <dbReference type="RuleBase" id="RU361175"/>
    </source>
</evidence>
<dbReference type="InterPro" id="IPR033132">
    <property type="entry name" value="GH_1_N_CS"/>
</dbReference>
<keyword evidence="5 13" id="KW-0378">Hydrolase</keyword>
<evidence type="ECO:0000256" key="3">
    <source>
        <dbReference type="ARBA" id="ARBA00010838"/>
    </source>
</evidence>
<evidence type="ECO:0000256" key="12">
    <source>
        <dbReference type="PROSITE-ProRule" id="PRU10055"/>
    </source>
</evidence>
<dbReference type="PROSITE" id="PS00572">
    <property type="entry name" value="GLYCOSYL_HYDROL_F1_1"/>
    <property type="match status" value="1"/>
</dbReference>
<dbReference type="KEGG" id="dfc:DFI_13340"/>
<evidence type="ECO:0000256" key="9">
    <source>
        <dbReference type="ARBA" id="ARBA00023326"/>
    </source>
</evidence>
<reference evidence="14 15" key="1">
    <citation type="submission" date="2017-05" db="EMBL/GenBank/DDBJ databases">
        <title>The complete genome sequence of Deinococcus ficus isolated from the rhizosphere of the Ficus religiosa L. in Taiwan.</title>
        <authorList>
            <person name="Wu K.-M."/>
            <person name="Liao T.-L."/>
            <person name="Liu Y.-M."/>
            <person name="Young C.-C."/>
            <person name="Tsai S.-F."/>
        </authorList>
    </citation>
    <scope>NUCLEOTIDE SEQUENCE [LARGE SCALE GENOMIC DNA]</scope>
    <source>
        <strain evidence="14 15">CC-FR2-10</strain>
    </source>
</reference>
<evidence type="ECO:0000313" key="14">
    <source>
        <dbReference type="EMBL" id="ASN81846.1"/>
    </source>
</evidence>
<dbReference type="Gene3D" id="3.20.20.80">
    <property type="entry name" value="Glycosidases"/>
    <property type="match status" value="1"/>
</dbReference>
<feature type="active site" description="Proton donor" evidence="10">
    <location>
        <position position="168"/>
    </location>
</feature>
<evidence type="ECO:0000256" key="4">
    <source>
        <dbReference type="ARBA" id="ARBA00012744"/>
    </source>
</evidence>
<dbReference type="OrthoDB" id="1688691at2"/>
<organism evidence="14 15">
    <name type="scientific">Deinococcus ficus</name>
    <dbReference type="NCBI Taxonomy" id="317577"/>
    <lineage>
        <taxon>Bacteria</taxon>
        <taxon>Thermotogati</taxon>
        <taxon>Deinococcota</taxon>
        <taxon>Deinococci</taxon>
        <taxon>Deinococcales</taxon>
        <taxon>Deinococcaceae</taxon>
        <taxon>Deinococcus</taxon>
    </lineage>
</organism>
<gene>
    <name evidence="14" type="ORF">DFI_13340</name>
</gene>
<evidence type="ECO:0000256" key="6">
    <source>
        <dbReference type="ARBA" id="ARBA00023001"/>
    </source>
</evidence>
<keyword evidence="7" id="KW-0119">Carbohydrate metabolism</keyword>
<feature type="binding site" evidence="11">
    <location>
        <begin position="401"/>
        <end position="402"/>
    </location>
    <ligand>
        <name>substrate</name>
    </ligand>
</feature>
<evidence type="ECO:0000256" key="1">
    <source>
        <dbReference type="ARBA" id="ARBA00000448"/>
    </source>
</evidence>
<dbReference type="GO" id="GO:0008422">
    <property type="term" value="F:beta-glucosidase activity"/>
    <property type="evidence" value="ECO:0007669"/>
    <property type="project" value="UniProtKB-EC"/>
</dbReference>
<feature type="binding site" evidence="11">
    <location>
        <position position="167"/>
    </location>
    <ligand>
        <name>substrate</name>
    </ligand>
</feature>
<feature type="binding site" evidence="11">
    <location>
        <position position="22"/>
    </location>
    <ligand>
        <name>substrate</name>
    </ligand>
</feature>
<evidence type="ECO:0000256" key="8">
    <source>
        <dbReference type="ARBA" id="ARBA00023295"/>
    </source>
</evidence>
<dbReference type="AlphaFoldDB" id="A0A221SZ13"/>
<evidence type="ECO:0000256" key="10">
    <source>
        <dbReference type="PIRSR" id="PIRSR617736-1"/>
    </source>
</evidence>
<keyword evidence="6" id="KW-0136">Cellulose degradation</keyword>
<comment type="similarity">
    <text evidence="3 13">Belongs to the glycosyl hydrolase 1 family.</text>
</comment>
<evidence type="ECO:0000256" key="11">
    <source>
        <dbReference type="PIRSR" id="PIRSR617736-2"/>
    </source>
</evidence>
<dbReference type="InterPro" id="IPR018120">
    <property type="entry name" value="Glyco_hydro_1_AS"/>
</dbReference>
<dbReference type="InterPro" id="IPR017736">
    <property type="entry name" value="Glyco_hydro_1_beta-glucosidase"/>
</dbReference>
<comment type="pathway">
    <text evidence="2">Glycan metabolism; cellulose degradation.</text>
</comment>
<protein>
    <recommendedName>
        <fullName evidence="4 13">Beta-glucosidase</fullName>
        <ecNumber evidence="4 13">3.2.1.21</ecNumber>
    </recommendedName>
</protein>
<dbReference type="EC" id="3.2.1.21" evidence="4 13"/>
<feature type="binding site" evidence="11">
    <location>
        <position position="394"/>
    </location>
    <ligand>
        <name>substrate</name>
    </ligand>
</feature>
<dbReference type="GO" id="GO:0005829">
    <property type="term" value="C:cytosol"/>
    <property type="evidence" value="ECO:0007669"/>
    <property type="project" value="TreeGrafter"/>
</dbReference>
<dbReference type="InterPro" id="IPR017853">
    <property type="entry name" value="GH"/>
</dbReference>
<keyword evidence="15" id="KW-1185">Reference proteome</keyword>
<evidence type="ECO:0000313" key="15">
    <source>
        <dbReference type="Proteomes" id="UP000259030"/>
    </source>
</evidence>
<evidence type="ECO:0000256" key="7">
    <source>
        <dbReference type="ARBA" id="ARBA00023277"/>
    </source>
</evidence>
<name>A0A221SZ13_9DEIO</name>
<feature type="binding site" evidence="11">
    <location>
        <position position="297"/>
    </location>
    <ligand>
        <name>substrate</name>
    </ligand>
</feature>
<dbReference type="EMBL" id="CP021081">
    <property type="protein sequence ID" value="ASN81846.1"/>
    <property type="molecule type" value="Genomic_DNA"/>
</dbReference>
<accession>A0A221SZ13</accession>
<feature type="binding site" evidence="11">
    <location>
        <position position="123"/>
    </location>
    <ligand>
        <name>substrate</name>
    </ligand>
</feature>
<comment type="catalytic activity">
    <reaction evidence="1 13">
        <text>Hydrolysis of terminal, non-reducing beta-D-glucosyl residues with release of beta-D-glucose.</text>
        <dbReference type="EC" id="3.2.1.21"/>
    </reaction>
</comment>
<dbReference type="PANTHER" id="PTHR10353:SF36">
    <property type="entry name" value="LP05116P"/>
    <property type="match status" value="1"/>
</dbReference>
<proteinExistence type="inferred from homology"/>
<evidence type="ECO:0000256" key="5">
    <source>
        <dbReference type="ARBA" id="ARBA00022801"/>
    </source>
</evidence>
<dbReference type="RefSeq" id="WP_022800817.1">
    <property type="nucleotide sequence ID" value="NZ_ATTJ01000001.1"/>
</dbReference>
<dbReference type="FunFam" id="3.20.20.80:FF:000004">
    <property type="entry name" value="Beta-glucosidase 6-phospho-beta-glucosidase"/>
    <property type="match status" value="1"/>
</dbReference>
<dbReference type="PRINTS" id="PR00131">
    <property type="entry name" value="GLHYDRLASE1"/>
</dbReference>
<dbReference type="PANTHER" id="PTHR10353">
    <property type="entry name" value="GLYCOSYL HYDROLASE"/>
    <property type="match status" value="1"/>
</dbReference>
<dbReference type="Proteomes" id="UP000259030">
    <property type="component" value="Chromosome"/>
</dbReference>